<dbReference type="InterPro" id="IPR044730">
    <property type="entry name" value="RNase_H-like_dom_plant"/>
</dbReference>
<dbReference type="EMBL" id="JANJYI010000003">
    <property type="protein sequence ID" value="KAK2657606.1"/>
    <property type="molecule type" value="Genomic_DNA"/>
</dbReference>
<dbReference type="InterPro" id="IPR012337">
    <property type="entry name" value="RNaseH-like_sf"/>
</dbReference>
<dbReference type="Gene3D" id="3.30.420.10">
    <property type="entry name" value="Ribonuclease H-like superfamily/Ribonuclease H"/>
    <property type="match status" value="1"/>
</dbReference>
<evidence type="ECO:0000259" key="1">
    <source>
        <dbReference type="Pfam" id="PF13456"/>
    </source>
</evidence>
<sequence length="205" mass="22905">MWFLCNADVHESIYDKEVDVVDWARNFLDEFLDNCIVTDSMPDKTTPRNPIWIPPALAIYKINCDATLAGRLVGVGIVIRDSEGFVMASSSQKIEVTLSPQVAEAVAIFRGIKLTIETSLTSCCIESGAEVVVGWINSKNPLCSKIGVVIDDIHVLLEQVHCGSINFVSRKANQVAHMLAKNGISFVENMFWLEEFLPCWFLYFD</sequence>
<evidence type="ECO:0000313" key="3">
    <source>
        <dbReference type="Proteomes" id="UP001280121"/>
    </source>
</evidence>
<comment type="caution">
    <text evidence="2">The sequence shown here is derived from an EMBL/GenBank/DDBJ whole genome shotgun (WGS) entry which is preliminary data.</text>
</comment>
<feature type="domain" description="RNase H type-1" evidence="1">
    <location>
        <begin position="73"/>
        <end position="182"/>
    </location>
</feature>
<dbReference type="PANTHER" id="PTHR47074">
    <property type="entry name" value="BNAC02G40300D PROTEIN"/>
    <property type="match status" value="1"/>
</dbReference>
<dbReference type="CDD" id="cd06222">
    <property type="entry name" value="RNase_H_like"/>
    <property type="match status" value="1"/>
</dbReference>
<proteinExistence type="predicted"/>
<dbReference type="InterPro" id="IPR002156">
    <property type="entry name" value="RNaseH_domain"/>
</dbReference>
<keyword evidence="3" id="KW-1185">Reference proteome</keyword>
<protein>
    <recommendedName>
        <fullName evidence="1">RNase H type-1 domain-containing protein</fullName>
    </recommendedName>
</protein>
<reference evidence="2" key="1">
    <citation type="journal article" date="2023" name="Plant J.">
        <title>Genome sequences and population genomics provide insights into the demographic history, inbreeding, and mutation load of two 'living fossil' tree species of Dipteronia.</title>
        <authorList>
            <person name="Feng Y."/>
            <person name="Comes H.P."/>
            <person name="Chen J."/>
            <person name="Zhu S."/>
            <person name="Lu R."/>
            <person name="Zhang X."/>
            <person name="Li P."/>
            <person name="Qiu J."/>
            <person name="Olsen K.M."/>
            <person name="Qiu Y."/>
        </authorList>
    </citation>
    <scope>NUCLEOTIDE SEQUENCE</scope>
    <source>
        <strain evidence="2">KIB01</strain>
    </source>
</reference>
<name>A0AAD9XEA9_9ROSI</name>
<dbReference type="Pfam" id="PF13456">
    <property type="entry name" value="RVT_3"/>
    <property type="match status" value="1"/>
</dbReference>
<dbReference type="SUPFAM" id="SSF53098">
    <property type="entry name" value="Ribonuclease H-like"/>
    <property type="match status" value="1"/>
</dbReference>
<dbReference type="InterPro" id="IPR036397">
    <property type="entry name" value="RNaseH_sf"/>
</dbReference>
<dbReference type="Proteomes" id="UP001280121">
    <property type="component" value="Unassembled WGS sequence"/>
</dbReference>
<dbReference type="GO" id="GO:0004523">
    <property type="term" value="F:RNA-DNA hybrid ribonuclease activity"/>
    <property type="evidence" value="ECO:0007669"/>
    <property type="project" value="InterPro"/>
</dbReference>
<dbReference type="AlphaFoldDB" id="A0AAD9XEA9"/>
<dbReference type="GO" id="GO:0003676">
    <property type="term" value="F:nucleic acid binding"/>
    <property type="evidence" value="ECO:0007669"/>
    <property type="project" value="InterPro"/>
</dbReference>
<dbReference type="PANTHER" id="PTHR47074:SF11">
    <property type="entry name" value="REVERSE TRANSCRIPTASE-LIKE PROTEIN"/>
    <property type="match status" value="1"/>
</dbReference>
<evidence type="ECO:0000313" key="2">
    <source>
        <dbReference type="EMBL" id="KAK2657606.1"/>
    </source>
</evidence>
<organism evidence="2 3">
    <name type="scientific">Dipteronia dyeriana</name>
    <dbReference type="NCBI Taxonomy" id="168575"/>
    <lineage>
        <taxon>Eukaryota</taxon>
        <taxon>Viridiplantae</taxon>
        <taxon>Streptophyta</taxon>
        <taxon>Embryophyta</taxon>
        <taxon>Tracheophyta</taxon>
        <taxon>Spermatophyta</taxon>
        <taxon>Magnoliopsida</taxon>
        <taxon>eudicotyledons</taxon>
        <taxon>Gunneridae</taxon>
        <taxon>Pentapetalae</taxon>
        <taxon>rosids</taxon>
        <taxon>malvids</taxon>
        <taxon>Sapindales</taxon>
        <taxon>Sapindaceae</taxon>
        <taxon>Hippocastanoideae</taxon>
        <taxon>Acereae</taxon>
        <taxon>Dipteronia</taxon>
    </lineage>
</organism>
<accession>A0AAD9XEA9</accession>
<dbReference type="InterPro" id="IPR052929">
    <property type="entry name" value="RNase_H-like_EbsB-rel"/>
</dbReference>
<gene>
    <name evidence="2" type="ORF">Ddye_010658</name>
</gene>